<dbReference type="Pfam" id="PF01329">
    <property type="entry name" value="Pterin_4a"/>
    <property type="match status" value="1"/>
</dbReference>
<dbReference type="SUPFAM" id="SSF55248">
    <property type="entry name" value="PCD-like"/>
    <property type="match status" value="1"/>
</dbReference>
<comment type="catalytic activity">
    <reaction evidence="1 4">
        <text>(4aS,6R)-4a-hydroxy-L-erythro-5,6,7,8-tetrahydrobiopterin = (6R)-L-erythro-6,7-dihydrobiopterin + H2O</text>
        <dbReference type="Rhea" id="RHEA:11920"/>
        <dbReference type="ChEBI" id="CHEBI:15377"/>
        <dbReference type="ChEBI" id="CHEBI:15642"/>
        <dbReference type="ChEBI" id="CHEBI:43120"/>
        <dbReference type="EC" id="4.2.1.96"/>
    </reaction>
</comment>
<evidence type="ECO:0000256" key="2">
    <source>
        <dbReference type="ARBA" id="ARBA00006472"/>
    </source>
</evidence>
<evidence type="ECO:0000313" key="6">
    <source>
        <dbReference type="Proteomes" id="UP000566813"/>
    </source>
</evidence>
<dbReference type="RefSeq" id="WP_185662226.1">
    <property type="nucleotide sequence ID" value="NZ_JACLAW010000001.1"/>
</dbReference>
<keyword evidence="6" id="KW-1185">Reference proteome</keyword>
<dbReference type="NCBIfam" id="NF002017">
    <property type="entry name" value="PRK00823.1-2"/>
    <property type="match status" value="1"/>
</dbReference>
<organism evidence="5 6">
    <name type="scientific">Novosphingobium flavum</name>
    <dbReference type="NCBI Taxonomy" id="1778672"/>
    <lineage>
        <taxon>Bacteria</taxon>
        <taxon>Pseudomonadati</taxon>
        <taxon>Pseudomonadota</taxon>
        <taxon>Alphaproteobacteria</taxon>
        <taxon>Sphingomonadales</taxon>
        <taxon>Sphingomonadaceae</taxon>
        <taxon>Novosphingobium</taxon>
    </lineage>
</organism>
<proteinExistence type="inferred from homology"/>
<reference evidence="5 6" key="1">
    <citation type="submission" date="2020-08" db="EMBL/GenBank/DDBJ databases">
        <title>The genome sequence of type strain Novosphingobium flavum NBRC 111647.</title>
        <authorList>
            <person name="Liu Y."/>
        </authorList>
    </citation>
    <scope>NUCLEOTIDE SEQUENCE [LARGE SCALE GENOMIC DNA]</scope>
    <source>
        <strain evidence="5 6">NBRC 111647</strain>
    </source>
</reference>
<dbReference type="EC" id="4.2.1.96" evidence="4"/>
<protein>
    <recommendedName>
        <fullName evidence="4">Putative pterin-4-alpha-carbinolamine dehydratase</fullName>
        <shortName evidence="4">PHS</shortName>
        <ecNumber evidence="4">4.2.1.96</ecNumber>
    </recommendedName>
    <alternativeName>
        <fullName evidence="4">4-alpha-hydroxy-tetrahydropterin dehydratase</fullName>
    </alternativeName>
    <alternativeName>
        <fullName evidence="4">Pterin carbinolamine dehydratase</fullName>
        <shortName evidence="4">PCD</shortName>
    </alternativeName>
</protein>
<evidence type="ECO:0000313" key="5">
    <source>
        <dbReference type="EMBL" id="MBC2663965.1"/>
    </source>
</evidence>
<dbReference type="EMBL" id="JACLAW010000001">
    <property type="protein sequence ID" value="MBC2663965.1"/>
    <property type="molecule type" value="Genomic_DNA"/>
</dbReference>
<comment type="caution">
    <text evidence="5">The sequence shown here is derived from an EMBL/GenBank/DDBJ whole genome shotgun (WGS) entry which is preliminary data.</text>
</comment>
<dbReference type="HAMAP" id="MF_00434">
    <property type="entry name" value="Pterin_4_alpha"/>
    <property type="match status" value="1"/>
</dbReference>
<dbReference type="Proteomes" id="UP000566813">
    <property type="component" value="Unassembled WGS sequence"/>
</dbReference>
<dbReference type="InterPro" id="IPR036428">
    <property type="entry name" value="PCD_sf"/>
</dbReference>
<dbReference type="GO" id="GO:0008124">
    <property type="term" value="F:4-alpha-hydroxytetrahydrobiopterin dehydratase activity"/>
    <property type="evidence" value="ECO:0007669"/>
    <property type="project" value="UniProtKB-UniRule"/>
</dbReference>
<evidence type="ECO:0000256" key="3">
    <source>
        <dbReference type="ARBA" id="ARBA00023239"/>
    </source>
</evidence>
<comment type="similarity">
    <text evidence="2 4">Belongs to the pterin-4-alpha-carbinolamine dehydratase family.</text>
</comment>
<dbReference type="PANTHER" id="PTHR12599:SF0">
    <property type="entry name" value="PTERIN-4-ALPHA-CARBINOLAMINE DEHYDRATASE"/>
    <property type="match status" value="1"/>
</dbReference>
<dbReference type="AlphaFoldDB" id="A0A7X1FNA2"/>
<sequence>MPNAPRRLKPAELARELEALPLWALVNNGTAIARSFTFADFAAAFAFMTRVAEAAERADHHPDWSNSWNRVNITLSTHSADGLTPRDIALALEIEKLF</sequence>
<evidence type="ECO:0000256" key="1">
    <source>
        <dbReference type="ARBA" id="ARBA00001554"/>
    </source>
</evidence>
<dbReference type="NCBIfam" id="NF002018">
    <property type="entry name" value="PRK00823.1-3"/>
    <property type="match status" value="1"/>
</dbReference>
<name>A0A7X1FNA2_9SPHN</name>
<evidence type="ECO:0000256" key="4">
    <source>
        <dbReference type="HAMAP-Rule" id="MF_00434"/>
    </source>
</evidence>
<keyword evidence="3 4" id="KW-0456">Lyase</keyword>
<dbReference type="GO" id="GO:0006729">
    <property type="term" value="P:tetrahydrobiopterin biosynthetic process"/>
    <property type="evidence" value="ECO:0007669"/>
    <property type="project" value="InterPro"/>
</dbReference>
<dbReference type="PANTHER" id="PTHR12599">
    <property type="entry name" value="PTERIN-4-ALPHA-CARBINOLAMINE DEHYDRATASE"/>
    <property type="match status" value="1"/>
</dbReference>
<dbReference type="Gene3D" id="3.30.1360.20">
    <property type="entry name" value="Transcriptional coactivator/pterin dehydratase"/>
    <property type="match status" value="1"/>
</dbReference>
<gene>
    <name evidence="5" type="ORF">H7F51_00380</name>
</gene>
<accession>A0A7X1FNA2</accession>
<dbReference type="InterPro" id="IPR001533">
    <property type="entry name" value="Pterin_deHydtase"/>
</dbReference>